<gene>
    <name evidence="3" type="ORF">SAMN05216576_109104</name>
</gene>
<evidence type="ECO:0000256" key="2">
    <source>
        <dbReference type="ARBA" id="ARBA00023315"/>
    </source>
</evidence>
<dbReference type="Pfam" id="PF00583">
    <property type="entry name" value="Acetyltransf_1"/>
    <property type="match status" value="1"/>
</dbReference>
<keyword evidence="1 3" id="KW-0808">Transferase</keyword>
<dbReference type="InterPro" id="IPR000182">
    <property type="entry name" value="GNAT_dom"/>
</dbReference>
<dbReference type="Proteomes" id="UP000199467">
    <property type="component" value="Unassembled WGS sequence"/>
</dbReference>
<reference evidence="4" key="1">
    <citation type="submission" date="2016-10" db="EMBL/GenBank/DDBJ databases">
        <authorList>
            <person name="Varghese N."/>
            <person name="Submissions S."/>
        </authorList>
    </citation>
    <scope>NUCLEOTIDE SEQUENCE [LARGE SCALE GENOMIC DNA]</scope>
    <source>
        <strain evidence="4">DSM 26382</strain>
    </source>
</reference>
<dbReference type="AlphaFoldDB" id="A0A1G6R994"/>
<sequence>MSELVIRQACVEDIEALCALIFEHGPNPWNHLPEAEVRQHLQGIAANTTLAVLAEEQGQLLGFVSYRLTQDFVAHQPAARAGQVHGYICEAVVHRDCVGRGLGARLLREAVTELWRLDVSDIYIDRHEENAASAGMMRKAGFSELLTYADPARRPNGSRRSTLCCQRREDL</sequence>
<protein>
    <submittedName>
        <fullName evidence="3">L-amino acid N-acyltransferase YncA</fullName>
    </submittedName>
</protein>
<proteinExistence type="predicted"/>
<dbReference type="PANTHER" id="PTHR43877">
    <property type="entry name" value="AMINOALKYLPHOSPHONATE N-ACETYLTRANSFERASE-RELATED-RELATED"/>
    <property type="match status" value="1"/>
</dbReference>
<dbReference type="SUPFAM" id="SSF55729">
    <property type="entry name" value="Acyl-CoA N-acyltransferases (Nat)"/>
    <property type="match status" value="1"/>
</dbReference>
<dbReference type="PROSITE" id="PS51186">
    <property type="entry name" value="GNAT"/>
    <property type="match status" value="1"/>
</dbReference>
<name>A0A1G6R994_9GAMM</name>
<dbReference type="InterPro" id="IPR016181">
    <property type="entry name" value="Acyl_CoA_acyltransferase"/>
</dbReference>
<organism evidence="3 4">
    <name type="scientific">Ectopseudomonas chengduensis</name>
    <dbReference type="NCBI Taxonomy" id="489632"/>
    <lineage>
        <taxon>Bacteria</taxon>
        <taxon>Pseudomonadati</taxon>
        <taxon>Pseudomonadota</taxon>
        <taxon>Gammaproteobacteria</taxon>
        <taxon>Pseudomonadales</taxon>
        <taxon>Pseudomonadaceae</taxon>
        <taxon>Ectopseudomonas</taxon>
    </lineage>
</organism>
<dbReference type="RefSeq" id="WP_017677789.1">
    <property type="nucleotide sequence ID" value="NZ_FMZQ01000009.1"/>
</dbReference>
<dbReference type="GO" id="GO:0016747">
    <property type="term" value="F:acyltransferase activity, transferring groups other than amino-acyl groups"/>
    <property type="evidence" value="ECO:0007669"/>
    <property type="project" value="InterPro"/>
</dbReference>
<evidence type="ECO:0000313" key="3">
    <source>
        <dbReference type="EMBL" id="SDD00655.1"/>
    </source>
</evidence>
<evidence type="ECO:0000256" key="1">
    <source>
        <dbReference type="ARBA" id="ARBA00022679"/>
    </source>
</evidence>
<keyword evidence="4" id="KW-1185">Reference proteome</keyword>
<keyword evidence="2 3" id="KW-0012">Acyltransferase</keyword>
<dbReference type="Gene3D" id="3.40.630.30">
    <property type="match status" value="1"/>
</dbReference>
<dbReference type="CDD" id="cd04301">
    <property type="entry name" value="NAT_SF"/>
    <property type="match status" value="1"/>
</dbReference>
<evidence type="ECO:0000313" key="4">
    <source>
        <dbReference type="Proteomes" id="UP000199467"/>
    </source>
</evidence>
<accession>A0A1G6R994</accession>
<dbReference type="InterPro" id="IPR050832">
    <property type="entry name" value="Bact_Acetyltransf"/>
</dbReference>
<dbReference type="EMBL" id="FMZQ01000009">
    <property type="protein sequence ID" value="SDD00655.1"/>
    <property type="molecule type" value="Genomic_DNA"/>
</dbReference>